<comment type="caution">
    <text evidence="5">The sequence shown here is derived from an EMBL/GenBank/DDBJ whole genome shotgun (WGS) entry which is preliminary data.</text>
</comment>
<keyword evidence="3" id="KW-0804">Transcription</keyword>
<organism evidence="5 6">
    <name type="scientific">Allokutzneria oryzae</name>
    <dbReference type="NCBI Taxonomy" id="1378989"/>
    <lineage>
        <taxon>Bacteria</taxon>
        <taxon>Bacillati</taxon>
        <taxon>Actinomycetota</taxon>
        <taxon>Actinomycetes</taxon>
        <taxon>Pseudonocardiales</taxon>
        <taxon>Pseudonocardiaceae</taxon>
        <taxon>Allokutzneria</taxon>
    </lineage>
</organism>
<evidence type="ECO:0000256" key="1">
    <source>
        <dbReference type="ARBA" id="ARBA00023015"/>
    </source>
</evidence>
<dbReference type="InterPro" id="IPR036390">
    <property type="entry name" value="WH_DNA-bd_sf"/>
</dbReference>
<gene>
    <name evidence="5" type="ORF">ACFFQA_11580</name>
</gene>
<evidence type="ECO:0000313" key="5">
    <source>
        <dbReference type="EMBL" id="MFB9904573.1"/>
    </source>
</evidence>
<evidence type="ECO:0000259" key="4">
    <source>
        <dbReference type="Pfam" id="PF00392"/>
    </source>
</evidence>
<name>A0ABV5ZWH1_9PSEU</name>
<accession>A0ABV5ZWH1</accession>
<dbReference type="RefSeq" id="WP_377851781.1">
    <property type="nucleotide sequence ID" value="NZ_JBHLZU010000010.1"/>
</dbReference>
<keyword evidence="1" id="KW-0805">Transcription regulation</keyword>
<protein>
    <submittedName>
        <fullName evidence="5">GntR family transcriptional regulator</fullName>
    </submittedName>
</protein>
<sequence length="60" mass="6451">MIGGERAILRKIAAQLIRLIEVGDLALGAPMPSESELAARFEVAHDRLFVVKPGRGCFGC</sequence>
<evidence type="ECO:0000256" key="3">
    <source>
        <dbReference type="ARBA" id="ARBA00023163"/>
    </source>
</evidence>
<feature type="domain" description="HTH gntR-type" evidence="4">
    <location>
        <begin position="10"/>
        <end position="44"/>
    </location>
</feature>
<evidence type="ECO:0000256" key="2">
    <source>
        <dbReference type="ARBA" id="ARBA00023125"/>
    </source>
</evidence>
<dbReference type="Proteomes" id="UP001589693">
    <property type="component" value="Unassembled WGS sequence"/>
</dbReference>
<dbReference type="Pfam" id="PF00392">
    <property type="entry name" value="GntR"/>
    <property type="match status" value="1"/>
</dbReference>
<dbReference type="InterPro" id="IPR000524">
    <property type="entry name" value="Tscrpt_reg_HTH_GntR"/>
</dbReference>
<dbReference type="EMBL" id="JBHLZU010000010">
    <property type="protein sequence ID" value="MFB9904573.1"/>
    <property type="molecule type" value="Genomic_DNA"/>
</dbReference>
<dbReference type="SUPFAM" id="SSF46785">
    <property type="entry name" value="Winged helix' DNA-binding domain"/>
    <property type="match status" value="1"/>
</dbReference>
<dbReference type="InterPro" id="IPR036388">
    <property type="entry name" value="WH-like_DNA-bd_sf"/>
</dbReference>
<evidence type="ECO:0000313" key="6">
    <source>
        <dbReference type="Proteomes" id="UP001589693"/>
    </source>
</evidence>
<dbReference type="Gene3D" id="1.10.10.10">
    <property type="entry name" value="Winged helix-like DNA-binding domain superfamily/Winged helix DNA-binding domain"/>
    <property type="match status" value="1"/>
</dbReference>
<keyword evidence="2" id="KW-0238">DNA-binding</keyword>
<reference evidence="5 6" key="1">
    <citation type="submission" date="2024-09" db="EMBL/GenBank/DDBJ databases">
        <authorList>
            <person name="Sun Q."/>
            <person name="Mori K."/>
        </authorList>
    </citation>
    <scope>NUCLEOTIDE SEQUENCE [LARGE SCALE GENOMIC DNA]</scope>
    <source>
        <strain evidence="5 6">TBRC 7907</strain>
    </source>
</reference>
<proteinExistence type="predicted"/>
<keyword evidence="6" id="KW-1185">Reference proteome</keyword>